<dbReference type="STRING" id="72664.V4LKD7"/>
<dbReference type="Gene3D" id="3.80.10.10">
    <property type="entry name" value="Ribonuclease Inhibitor"/>
    <property type="match status" value="1"/>
</dbReference>
<dbReference type="EMBL" id="KI517455">
    <property type="protein sequence ID" value="ESQ44194.1"/>
    <property type="molecule type" value="Genomic_DNA"/>
</dbReference>
<protein>
    <recommendedName>
        <fullName evidence="1">F-box domain-containing protein</fullName>
    </recommendedName>
</protein>
<dbReference type="CDD" id="cd22160">
    <property type="entry name" value="F-box_AtFBL13-like"/>
    <property type="match status" value="1"/>
</dbReference>
<dbReference type="InterPro" id="IPR055411">
    <property type="entry name" value="LRR_FXL15/At3g58940/PEG3-like"/>
</dbReference>
<gene>
    <name evidence="2" type="ORF">EUTSA_v10006462mg</name>
</gene>
<organism evidence="2 3">
    <name type="scientific">Eutrema salsugineum</name>
    <name type="common">Saltwater cress</name>
    <name type="synonym">Sisymbrium salsugineum</name>
    <dbReference type="NCBI Taxonomy" id="72664"/>
    <lineage>
        <taxon>Eukaryota</taxon>
        <taxon>Viridiplantae</taxon>
        <taxon>Streptophyta</taxon>
        <taxon>Embryophyta</taxon>
        <taxon>Tracheophyta</taxon>
        <taxon>Spermatophyta</taxon>
        <taxon>Magnoliopsida</taxon>
        <taxon>eudicotyledons</taxon>
        <taxon>Gunneridae</taxon>
        <taxon>Pentapetalae</taxon>
        <taxon>rosids</taxon>
        <taxon>malvids</taxon>
        <taxon>Brassicales</taxon>
        <taxon>Brassicaceae</taxon>
        <taxon>Eutremeae</taxon>
        <taxon>Eutrema</taxon>
    </lineage>
</organism>
<dbReference type="PROSITE" id="PS50181">
    <property type="entry name" value="FBOX"/>
    <property type="match status" value="1"/>
</dbReference>
<dbReference type="InterPro" id="IPR036047">
    <property type="entry name" value="F-box-like_dom_sf"/>
</dbReference>
<evidence type="ECO:0000313" key="2">
    <source>
        <dbReference type="EMBL" id="ESQ44194.1"/>
    </source>
</evidence>
<dbReference type="AlphaFoldDB" id="V4LKD7"/>
<evidence type="ECO:0000259" key="1">
    <source>
        <dbReference type="PROSITE" id="PS50181"/>
    </source>
</evidence>
<dbReference type="Pfam" id="PF00646">
    <property type="entry name" value="F-box"/>
    <property type="match status" value="1"/>
</dbReference>
<dbReference type="Pfam" id="PF24758">
    <property type="entry name" value="LRR_At5g56370"/>
    <property type="match status" value="1"/>
</dbReference>
<dbReference type="SUPFAM" id="SSF81383">
    <property type="entry name" value="F-box domain"/>
    <property type="match status" value="1"/>
</dbReference>
<reference evidence="2 3" key="1">
    <citation type="journal article" date="2013" name="Front. Plant Sci.">
        <title>The Reference Genome of the Halophytic Plant Eutrema salsugineum.</title>
        <authorList>
            <person name="Yang R."/>
            <person name="Jarvis D.E."/>
            <person name="Chen H."/>
            <person name="Beilstein M.A."/>
            <person name="Grimwood J."/>
            <person name="Jenkins J."/>
            <person name="Shu S."/>
            <person name="Prochnik S."/>
            <person name="Xin M."/>
            <person name="Ma C."/>
            <person name="Schmutz J."/>
            <person name="Wing R.A."/>
            <person name="Mitchell-Olds T."/>
            <person name="Schumaker K.S."/>
            <person name="Wang X."/>
        </authorList>
    </citation>
    <scope>NUCLEOTIDE SEQUENCE [LARGE SCALE GENOMIC DNA]</scope>
</reference>
<dbReference type="KEGG" id="eus:EUTSA_v10006462mg"/>
<sequence>MTGDEDRISNLPDDIVCHILSFLSTVEAALTSVLSKRWRNLFAFTPNLSFDHLEHRNPNSNYKVFRKFVDRVLAVSGNTPVKKFTLFHRHKSDAYRVNRWICDALNRGVSDLDLYLALEYSHSFPLEVFSCKTIVKLKLGTLFGIAMVPENASLPALKTLVLGTIAFYGCAFETLLSACPVLKELTVIGNPWDRKHWEQCRTVSCPTLERLILKCKDSNAPRTITFDTPKLVYMDYSDYVAYEYPTLILNSLVEAKLSLYMGIYTSTSAPTKLINGLRNVEILNLSFETSEIFDVFAEPIPVFEKLSRLSIATNSGFLKILEITEYRGSKSDLEQMRHFMEKLPCLELVKVRVAAKP</sequence>
<dbReference type="Gene3D" id="1.20.1280.50">
    <property type="match status" value="1"/>
</dbReference>
<dbReference type="SUPFAM" id="SSF52047">
    <property type="entry name" value="RNI-like"/>
    <property type="match status" value="1"/>
</dbReference>
<keyword evidence="3" id="KW-1185">Reference proteome</keyword>
<proteinExistence type="predicted"/>
<evidence type="ECO:0000313" key="3">
    <source>
        <dbReference type="Proteomes" id="UP000030689"/>
    </source>
</evidence>
<dbReference type="PANTHER" id="PTHR31293">
    <property type="entry name" value="RNI-LIKE SUPERFAMILY PROTEIN"/>
    <property type="match status" value="1"/>
</dbReference>
<dbReference type="Proteomes" id="UP000030689">
    <property type="component" value="Unassembled WGS sequence"/>
</dbReference>
<name>V4LKD7_EUTSA</name>
<dbReference type="InterPro" id="IPR053781">
    <property type="entry name" value="F-box_AtFBL13-like"/>
</dbReference>
<dbReference type="InterPro" id="IPR001810">
    <property type="entry name" value="F-box_dom"/>
</dbReference>
<accession>V4LKD7</accession>
<feature type="non-terminal residue" evidence="2">
    <location>
        <position position="357"/>
    </location>
</feature>
<dbReference type="SMART" id="SM00256">
    <property type="entry name" value="FBOX"/>
    <property type="match status" value="1"/>
</dbReference>
<dbReference type="OMA" id="INRWMIN"/>
<dbReference type="PANTHER" id="PTHR31293:SF16">
    <property type="entry name" value="RNI-LIKE SUPERFAMILY PROTEIN"/>
    <property type="match status" value="1"/>
</dbReference>
<dbReference type="InterPro" id="IPR032675">
    <property type="entry name" value="LRR_dom_sf"/>
</dbReference>
<feature type="domain" description="F-box" evidence="1">
    <location>
        <begin position="5"/>
        <end position="53"/>
    </location>
</feature>
<dbReference type="InterPro" id="IPR055294">
    <property type="entry name" value="FBL60-like"/>
</dbReference>
<dbReference type="Gramene" id="ESQ44194">
    <property type="protein sequence ID" value="ESQ44194"/>
    <property type="gene ID" value="EUTSA_v10006462mg"/>
</dbReference>